<protein>
    <recommendedName>
        <fullName evidence="3">Helicase-associated domain-containing protein</fullName>
    </recommendedName>
</protein>
<evidence type="ECO:0000256" key="2">
    <source>
        <dbReference type="SAM" id="MobiDB-lite"/>
    </source>
</evidence>
<feature type="coiled-coil region" evidence="1">
    <location>
        <begin position="552"/>
        <end position="590"/>
    </location>
</feature>
<evidence type="ECO:0000259" key="3">
    <source>
        <dbReference type="Pfam" id="PF03457"/>
    </source>
</evidence>
<feature type="compositionally biased region" description="Low complexity" evidence="2">
    <location>
        <begin position="155"/>
        <end position="169"/>
    </location>
</feature>
<proteinExistence type="predicted"/>
<feature type="compositionally biased region" description="Low complexity" evidence="2">
    <location>
        <begin position="819"/>
        <end position="832"/>
    </location>
</feature>
<dbReference type="PANTHER" id="PTHR33418:SF1">
    <property type="entry name" value="HELICASE-ASSOCIATED DOMAIN-CONTAINING PROTEIN"/>
    <property type="match status" value="1"/>
</dbReference>
<dbReference type="InterPro" id="IPR005114">
    <property type="entry name" value="Helicase_assoc"/>
</dbReference>
<dbReference type="PANTHER" id="PTHR33418">
    <property type="entry name" value="HELICASE-ASSOCIATED"/>
    <property type="match status" value="1"/>
</dbReference>
<name>A0AAD3DC67_9STRA</name>
<feature type="compositionally biased region" description="Basic and acidic residues" evidence="2">
    <location>
        <begin position="808"/>
        <end position="818"/>
    </location>
</feature>
<sequence length="872" mass="103835">MERENSDSSYSSPSSSTASSRVLASSEIKQEDDDDDSTLQYQRNFNKILDRYTERYDQLTKGKQMQYDKKFDKNFEDLVSFHHEHGHWQVPSTKTRLYRWLHNIHQIYRYAYYDGERYEGLTFPKHRYEKLVAIGYPFKEIMMQEMTPEEEDDSSTTSTSDSRSSTSSSAKVKREEEEDISTEYQSNLEKVLDEYTERYEAQPENLQIRYDKIFDMNVQNLADFHSEFGHWKVPHSQKELYRWLIKIHIIYRCAYFNGERYETYTLPRHRYEKLVAIGYPFEEIGHGTASIIGRNKVPACYAKFNLKEREDGSFSKRNLDKVLDEFTEWHEKLSEKGQQYHDKMFEKYLQQFAEFHRVYGHWNVPCSRKYIGLFDWLKCINQTYKEACVGRQGYLFPRHHYEQLVAMGYTFEVGDSYSTIARSSSVNASNENANCSDEEDKTMDFQRNLETVLEKYTKRYEKMSKKKQNIYDKQFDARIEKLVDFYKKYGHWKVPRTVMYCSLNTWVGNIHRIFRCAYYDGKCYSYGILAKHRYSKLVAIGFPFEFEGIGKNEEEEEEEEDEQEDFEACERKLDEVIEQYTKRYKKLSKKQQRFYDDKFDMKLNRLCEFHSKNGHWKVPRSTSIYNWLEGIQCTYEKAYFKGQQNHYPHLPRHRYKKLVEIGYPFQEFWEDVTPENDDDSSITQTTYTLPALIPKAAAAHASTFTSDSNPQSKNRLNACMKSAEKSTSTNERTATIQTVRNGTQTISLKESEVESLQAKISQLEKENESHYDTIYRLKDEKESLLEKLEEQNKQLNTFKRKLDEYKKKEQSLEQDDMKSTSSSSKRQRTSSQPRDAEIERLQQERQLLIDQLTASTENYRKLLDLIPRSQTK</sequence>
<keyword evidence="5" id="KW-1185">Reference proteome</keyword>
<dbReference type="EMBL" id="BLLK01000075">
    <property type="protein sequence ID" value="GFH61708.1"/>
    <property type="molecule type" value="Genomic_DNA"/>
</dbReference>
<feature type="region of interest" description="Disordered" evidence="2">
    <location>
        <begin position="808"/>
        <end position="842"/>
    </location>
</feature>
<feature type="domain" description="Helicase-associated" evidence="3">
    <location>
        <begin position="68"/>
        <end position="135"/>
    </location>
</feature>
<dbReference type="Proteomes" id="UP001054902">
    <property type="component" value="Unassembled WGS sequence"/>
</dbReference>
<feature type="region of interest" description="Disordered" evidence="2">
    <location>
        <begin position="1"/>
        <end position="37"/>
    </location>
</feature>
<dbReference type="AlphaFoldDB" id="A0AAD3DC67"/>
<gene>
    <name evidence="4" type="ORF">CTEN210_18184</name>
</gene>
<keyword evidence="1" id="KW-0175">Coiled coil</keyword>
<dbReference type="Pfam" id="PF03457">
    <property type="entry name" value="HA"/>
    <property type="match status" value="1"/>
</dbReference>
<feature type="compositionally biased region" description="Low complexity" evidence="2">
    <location>
        <begin position="7"/>
        <end position="26"/>
    </location>
</feature>
<accession>A0AAD3DC67</accession>
<evidence type="ECO:0000313" key="4">
    <source>
        <dbReference type="EMBL" id="GFH61708.1"/>
    </source>
</evidence>
<organism evidence="4 5">
    <name type="scientific">Chaetoceros tenuissimus</name>
    <dbReference type="NCBI Taxonomy" id="426638"/>
    <lineage>
        <taxon>Eukaryota</taxon>
        <taxon>Sar</taxon>
        <taxon>Stramenopiles</taxon>
        <taxon>Ochrophyta</taxon>
        <taxon>Bacillariophyta</taxon>
        <taxon>Coscinodiscophyceae</taxon>
        <taxon>Chaetocerotophycidae</taxon>
        <taxon>Chaetocerotales</taxon>
        <taxon>Chaetocerotaceae</taxon>
        <taxon>Chaetoceros</taxon>
    </lineage>
</organism>
<feature type="coiled-coil region" evidence="1">
    <location>
        <begin position="446"/>
        <end position="473"/>
    </location>
</feature>
<evidence type="ECO:0000313" key="5">
    <source>
        <dbReference type="Proteomes" id="UP001054902"/>
    </source>
</evidence>
<feature type="region of interest" description="Disordered" evidence="2">
    <location>
        <begin position="146"/>
        <end position="183"/>
    </location>
</feature>
<comment type="caution">
    <text evidence="4">The sequence shown here is derived from an EMBL/GenBank/DDBJ whole genome shotgun (WGS) entry which is preliminary data.</text>
</comment>
<dbReference type="Gene3D" id="6.10.140.530">
    <property type="match status" value="1"/>
</dbReference>
<evidence type="ECO:0000256" key="1">
    <source>
        <dbReference type="SAM" id="Coils"/>
    </source>
</evidence>
<reference evidence="4 5" key="1">
    <citation type="journal article" date="2021" name="Sci. Rep.">
        <title>The genome of the diatom Chaetoceros tenuissimus carries an ancient integrated fragment of an extant virus.</title>
        <authorList>
            <person name="Hongo Y."/>
            <person name="Kimura K."/>
            <person name="Takaki Y."/>
            <person name="Yoshida Y."/>
            <person name="Baba S."/>
            <person name="Kobayashi G."/>
            <person name="Nagasaki K."/>
            <person name="Hano T."/>
            <person name="Tomaru Y."/>
        </authorList>
    </citation>
    <scope>NUCLEOTIDE SEQUENCE [LARGE SCALE GENOMIC DNA]</scope>
    <source>
        <strain evidence="4 5">NIES-3715</strain>
    </source>
</reference>